<dbReference type="HOGENOM" id="CLU_2483640_0_0_1"/>
<dbReference type="AlphaFoldDB" id="G9NYX0"/>
<proteinExistence type="predicted"/>
<organism evidence="1 2">
    <name type="scientific">Hypocrea atroviridis (strain ATCC 20476 / IMI 206040)</name>
    <name type="common">Trichoderma atroviride</name>
    <dbReference type="NCBI Taxonomy" id="452589"/>
    <lineage>
        <taxon>Eukaryota</taxon>
        <taxon>Fungi</taxon>
        <taxon>Dikarya</taxon>
        <taxon>Ascomycota</taxon>
        <taxon>Pezizomycotina</taxon>
        <taxon>Sordariomycetes</taxon>
        <taxon>Hypocreomycetidae</taxon>
        <taxon>Hypocreales</taxon>
        <taxon>Hypocreaceae</taxon>
        <taxon>Trichoderma</taxon>
    </lineage>
</organism>
<accession>G9NYX0</accession>
<keyword evidence="2" id="KW-1185">Reference proteome</keyword>
<gene>
    <name evidence="1" type="ORF">TRIATDRAFT_300188</name>
</gene>
<protein>
    <submittedName>
        <fullName evidence="1">Uncharacterized protein</fullName>
    </submittedName>
</protein>
<comment type="caution">
    <text evidence="1">The sequence shown here is derived from an EMBL/GenBank/DDBJ whole genome shotgun (WGS) entry which is preliminary data.</text>
</comment>
<dbReference type="EMBL" id="ABDG02000025">
    <property type="protein sequence ID" value="EHK43740.1"/>
    <property type="molecule type" value="Genomic_DNA"/>
</dbReference>
<dbReference type="Proteomes" id="UP000005426">
    <property type="component" value="Unassembled WGS sequence"/>
</dbReference>
<name>G9NYX0_HYPAI</name>
<reference evidence="1 2" key="1">
    <citation type="journal article" date="2011" name="Genome Biol.">
        <title>Comparative genome sequence analysis underscores mycoparasitism as the ancestral life style of Trichoderma.</title>
        <authorList>
            <person name="Kubicek C.P."/>
            <person name="Herrera-Estrella A."/>
            <person name="Seidl-Seiboth V."/>
            <person name="Martinez D.A."/>
            <person name="Druzhinina I.S."/>
            <person name="Thon M."/>
            <person name="Zeilinger S."/>
            <person name="Casas-Flores S."/>
            <person name="Horwitz B.A."/>
            <person name="Mukherjee P.K."/>
            <person name="Mukherjee M."/>
            <person name="Kredics L."/>
            <person name="Alcaraz L.D."/>
            <person name="Aerts A."/>
            <person name="Antal Z."/>
            <person name="Atanasova L."/>
            <person name="Cervantes-Badillo M.G."/>
            <person name="Challacombe J."/>
            <person name="Chertkov O."/>
            <person name="McCluskey K."/>
            <person name="Coulpier F."/>
            <person name="Deshpande N."/>
            <person name="von Doehren H."/>
            <person name="Ebbole D.J."/>
            <person name="Esquivel-Naranjo E.U."/>
            <person name="Fekete E."/>
            <person name="Flipphi M."/>
            <person name="Glaser F."/>
            <person name="Gomez-Rodriguez E.Y."/>
            <person name="Gruber S."/>
            <person name="Han C."/>
            <person name="Henrissat B."/>
            <person name="Hermosa R."/>
            <person name="Hernandez-Onate M."/>
            <person name="Karaffa L."/>
            <person name="Kosti I."/>
            <person name="Le Crom S."/>
            <person name="Lindquist E."/>
            <person name="Lucas S."/>
            <person name="Luebeck M."/>
            <person name="Luebeck P.S."/>
            <person name="Margeot A."/>
            <person name="Metz B."/>
            <person name="Misra M."/>
            <person name="Nevalainen H."/>
            <person name="Omann M."/>
            <person name="Packer N."/>
            <person name="Perrone G."/>
            <person name="Uresti-Rivera E.E."/>
            <person name="Salamov A."/>
            <person name="Schmoll M."/>
            <person name="Seiboth B."/>
            <person name="Shapiro H."/>
            <person name="Sukno S."/>
            <person name="Tamayo-Ramos J.A."/>
            <person name="Tisch D."/>
            <person name="Wiest A."/>
            <person name="Wilkinson H.H."/>
            <person name="Zhang M."/>
            <person name="Coutinho P.M."/>
            <person name="Kenerley C.M."/>
            <person name="Monte E."/>
            <person name="Baker S.E."/>
            <person name="Grigoriev I.V."/>
        </authorList>
    </citation>
    <scope>NUCLEOTIDE SEQUENCE [LARGE SCALE GENOMIC DNA]</scope>
    <source>
        <strain evidence="2">ATCC 20476 / IMI 206040</strain>
    </source>
</reference>
<evidence type="ECO:0000313" key="2">
    <source>
        <dbReference type="Proteomes" id="UP000005426"/>
    </source>
</evidence>
<evidence type="ECO:0000313" key="1">
    <source>
        <dbReference type="EMBL" id="EHK43740.1"/>
    </source>
</evidence>
<sequence length="87" mass="8890">MPPCTCLYCSFPPPENNGLPSSPASLHVWCSGGHGAAQTAVPWARSGSATTTGCCLLCCFGSMLLLDGTCVCGLASSASHPSEERIE</sequence>